<evidence type="ECO:0000256" key="2">
    <source>
        <dbReference type="PROSITE-ProRule" id="PRU00376"/>
    </source>
</evidence>
<comment type="similarity">
    <text evidence="3">Belongs to the YAF9 family.</text>
</comment>
<evidence type="ECO:0000256" key="1">
    <source>
        <dbReference type="ARBA" id="ARBA00023242"/>
    </source>
</evidence>
<accession>A0A8K0UMG3</accession>
<keyword evidence="3" id="KW-0156">Chromatin regulator</keyword>
<dbReference type="CDD" id="cd16908">
    <property type="entry name" value="YEATS_Yaf9_like"/>
    <property type="match status" value="1"/>
</dbReference>
<evidence type="ECO:0000313" key="7">
    <source>
        <dbReference type="Proteomes" id="UP000813824"/>
    </source>
</evidence>
<organism evidence="6 7">
    <name type="scientific">Cristinia sonorae</name>
    <dbReference type="NCBI Taxonomy" id="1940300"/>
    <lineage>
        <taxon>Eukaryota</taxon>
        <taxon>Fungi</taxon>
        <taxon>Dikarya</taxon>
        <taxon>Basidiomycota</taxon>
        <taxon>Agaricomycotina</taxon>
        <taxon>Agaricomycetes</taxon>
        <taxon>Agaricomycetidae</taxon>
        <taxon>Agaricales</taxon>
        <taxon>Pleurotineae</taxon>
        <taxon>Stephanosporaceae</taxon>
        <taxon>Cristinia</taxon>
    </lineage>
</organism>
<comment type="domain">
    <text evidence="3">The coiled-coil domain is required for assembly into the NuA4 complex.</text>
</comment>
<dbReference type="PANTHER" id="PTHR23195">
    <property type="entry name" value="YEATS DOMAIN"/>
    <property type="match status" value="1"/>
</dbReference>
<gene>
    <name evidence="3" type="primary">YAF9</name>
    <name evidence="6" type="ORF">BXZ70DRAFT_945655</name>
</gene>
<keyword evidence="3" id="KW-0227">DNA damage</keyword>
<dbReference type="GO" id="GO:0006325">
    <property type="term" value="P:chromatin organization"/>
    <property type="evidence" value="ECO:0007669"/>
    <property type="project" value="UniProtKB-KW"/>
</dbReference>
<dbReference type="InterPro" id="IPR005033">
    <property type="entry name" value="YEATS"/>
</dbReference>
<feature type="region of interest" description="Disordered" evidence="4">
    <location>
        <begin position="185"/>
        <end position="207"/>
    </location>
</feature>
<dbReference type="PROSITE" id="PS51037">
    <property type="entry name" value="YEATS"/>
    <property type="match status" value="1"/>
</dbReference>
<keyword evidence="7" id="KW-1185">Reference proteome</keyword>
<evidence type="ECO:0000259" key="5">
    <source>
        <dbReference type="PROSITE" id="PS51037"/>
    </source>
</evidence>
<evidence type="ECO:0000313" key="6">
    <source>
        <dbReference type="EMBL" id="KAH8096676.1"/>
    </source>
</evidence>
<keyword evidence="1 2" id="KW-0539">Nucleus</keyword>
<proteinExistence type="inferred from homology"/>
<evidence type="ECO:0000256" key="3">
    <source>
        <dbReference type="RuleBase" id="RU367117"/>
    </source>
</evidence>
<dbReference type="AlphaFoldDB" id="A0A8K0UMG3"/>
<feature type="domain" description="YEATS" evidence="5">
    <location>
        <begin position="6"/>
        <end position="178"/>
    </location>
</feature>
<dbReference type="GO" id="GO:0006355">
    <property type="term" value="P:regulation of DNA-templated transcription"/>
    <property type="evidence" value="ECO:0007669"/>
    <property type="project" value="InterPro"/>
</dbReference>
<keyword evidence="3" id="KW-0175">Coiled coil</keyword>
<comment type="caution">
    <text evidence="6">The sequence shown here is derived from an EMBL/GenBank/DDBJ whole genome shotgun (WGS) entry which is preliminary data.</text>
</comment>
<comment type="subcellular location">
    <subcellularLocation>
        <location evidence="3">Nucleus</location>
    </subcellularLocation>
    <subcellularLocation>
        <location evidence="3">Cytoplasm</location>
    </subcellularLocation>
</comment>
<evidence type="ECO:0000256" key="4">
    <source>
        <dbReference type="SAM" id="MobiDB-lite"/>
    </source>
</evidence>
<dbReference type="GO" id="GO:0000812">
    <property type="term" value="C:Swr1 complex"/>
    <property type="evidence" value="ECO:0007669"/>
    <property type="project" value="UniProtKB-UniRule"/>
</dbReference>
<dbReference type="GO" id="GO:0005737">
    <property type="term" value="C:cytoplasm"/>
    <property type="evidence" value="ECO:0007669"/>
    <property type="project" value="UniProtKB-SubCell"/>
</dbReference>
<dbReference type="Gene3D" id="2.60.40.1970">
    <property type="entry name" value="YEATS domain"/>
    <property type="match status" value="1"/>
</dbReference>
<dbReference type="Proteomes" id="UP000813824">
    <property type="component" value="Unassembled WGS sequence"/>
</dbReference>
<name>A0A8K0UMG3_9AGAR</name>
<comment type="subunit">
    <text evidence="3">Component of the SWR1 chromatin-remodeling complex and of the NuA4 histone acetyltransferase complex.</text>
</comment>
<dbReference type="GO" id="GO:0006281">
    <property type="term" value="P:DNA repair"/>
    <property type="evidence" value="ECO:0007669"/>
    <property type="project" value="UniProtKB-UniRule"/>
</dbReference>
<dbReference type="OrthoDB" id="16041at2759"/>
<keyword evidence="3" id="KW-0804">Transcription</keyword>
<keyword evidence="3" id="KW-0805">Transcription regulation</keyword>
<reference evidence="6" key="1">
    <citation type="journal article" date="2021" name="New Phytol.">
        <title>Evolutionary innovations through gain and loss of genes in the ectomycorrhizal Boletales.</title>
        <authorList>
            <person name="Wu G."/>
            <person name="Miyauchi S."/>
            <person name="Morin E."/>
            <person name="Kuo A."/>
            <person name="Drula E."/>
            <person name="Varga T."/>
            <person name="Kohler A."/>
            <person name="Feng B."/>
            <person name="Cao Y."/>
            <person name="Lipzen A."/>
            <person name="Daum C."/>
            <person name="Hundley H."/>
            <person name="Pangilinan J."/>
            <person name="Johnson J."/>
            <person name="Barry K."/>
            <person name="LaButti K."/>
            <person name="Ng V."/>
            <person name="Ahrendt S."/>
            <person name="Min B."/>
            <person name="Choi I.G."/>
            <person name="Park H."/>
            <person name="Plett J.M."/>
            <person name="Magnuson J."/>
            <person name="Spatafora J.W."/>
            <person name="Nagy L.G."/>
            <person name="Henrissat B."/>
            <person name="Grigoriev I.V."/>
            <person name="Yang Z.L."/>
            <person name="Xu J."/>
            <person name="Martin F.M."/>
        </authorList>
    </citation>
    <scope>NUCLEOTIDE SEQUENCE</scope>
    <source>
        <strain evidence="6">KKN 215</strain>
    </source>
</reference>
<dbReference type="InterPro" id="IPR055129">
    <property type="entry name" value="YEATS_dom"/>
</dbReference>
<keyword evidence="3" id="KW-0963">Cytoplasm</keyword>
<comment type="function">
    <text evidence="3">Component of the SWR1 complex which mediates the ATP-dependent exchange of histone H2A for an H2A variant leading to transcriptional regulation of selected genes by chromatin remodeling. Component of the NuA4 histone acetyltransferase complex which is involved in transcriptional activation of selected genes principally by acetylation of nucleosomal histones H4 and H2A. The NuA4 complex is also involved in DNA repair. Yaf9 may also be required for viability in conditions in which the structural integrity of the spindle is compromised.</text>
</comment>
<dbReference type="Pfam" id="PF03366">
    <property type="entry name" value="YEATS"/>
    <property type="match status" value="1"/>
</dbReference>
<keyword evidence="3" id="KW-0010">Activator</keyword>
<dbReference type="InterPro" id="IPR038704">
    <property type="entry name" value="YEAST_sf"/>
</dbReference>
<keyword evidence="3" id="KW-0234">DNA repair</keyword>
<dbReference type="EMBL" id="JAEVFJ010000023">
    <property type="protein sequence ID" value="KAH8096676.1"/>
    <property type="molecule type" value="Genomic_DNA"/>
</dbReference>
<sequence>MADRVRMRGVTIHRPIIYGNTAVVLTPEEKALLPPNKQEHTHRWTVAVRSAASVPDSDIVGGADDLSYFIKRVSFKLHDTYQNPNRNVDKPPFEVSETGWGEFEVTIRISFITEAGEKTVSVFHHLKLHPWSLLVNPGELADPNPEAAAKLGPVHSWQYDEIVFNDPFQSFYNILIAHPPTPLPKHKRRPVPFHTSNPGSLEASKGGTPEFTLEMEKEEGERLEAAKRKVVAEQEKWRGILIEKEKELEKLQKMLLTEQA</sequence>
<protein>
    <recommendedName>
        <fullName evidence="3">Protein AF-9 homolog</fullName>
    </recommendedName>
</protein>